<reference evidence="1 2" key="1">
    <citation type="journal article" date="2020" name="Biotechnol. Biofuels">
        <title>New insights from the biogas microbiome by comprehensive genome-resolved metagenomics of nearly 1600 species originating from multiple anaerobic digesters.</title>
        <authorList>
            <person name="Campanaro S."/>
            <person name="Treu L."/>
            <person name="Rodriguez-R L.M."/>
            <person name="Kovalovszki A."/>
            <person name="Ziels R.M."/>
            <person name="Maus I."/>
            <person name="Zhu X."/>
            <person name="Kougias P.G."/>
            <person name="Basile A."/>
            <person name="Luo G."/>
            <person name="Schluter A."/>
            <person name="Konstantinidis K.T."/>
            <person name="Angelidaki I."/>
        </authorList>
    </citation>
    <scope>NUCLEOTIDE SEQUENCE [LARGE SCALE GENOMIC DNA]</scope>
    <source>
        <strain evidence="1">AS05jafATM_4</strain>
    </source>
</reference>
<accession>A0A7C6Z560</accession>
<evidence type="ECO:0000313" key="1">
    <source>
        <dbReference type="EMBL" id="HHY27469.1"/>
    </source>
</evidence>
<dbReference type="EMBL" id="DUTF01000261">
    <property type="protein sequence ID" value="HHY27469.1"/>
    <property type="molecule type" value="Genomic_DNA"/>
</dbReference>
<protein>
    <submittedName>
        <fullName evidence="1">Uncharacterized protein</fullName>
    </submittedName>
</protein>
<proteinExistence type="predicted"/>
<comment type="caution">
    <text evidence="1">The sequence shown here is derived from an EMBL/GenBank/DDBJ whole genome shotgun (WGS) entry which is preliminary data.</text>
</comment>
<dbReference type="AlphaFoldDB" id="A0A7C6Z560"/>
<evidence type="ECO:0000313" key="2">
    <source>
        <dbReference type="Proteomes" id="UP000553059"/>
    </source>
</evidence>
<organism evidence="1 2">
    <name type="scientific">Desulfitobacterium dehalogenans</name>
    <dbReference type="NCBI Taxonomy" id="36854"/>
    <lineage>
        <taxon>Bacteria</taxon>
        <taxon>Bacillati</taxon>
        <taxon>Bacillota</taxon>
        <taxon>Clostridia</taxon>
        <taxon>Eubacteriales</taxon>
        <taxon>Desulfitobacteriaceae</taxon>
        <taxon>Desulfitobacterium</taxon>
    </lineage>
</organism>
<name>A0A7C6Z560_9FIRM</name>
<gene>
    <name evidence="1" type="ORF">GX523_12155</name>
</gene>
<sequence>MRDTYEKARAIFIENLGSRGLMLDNHCLQEYEQFKVPKEVECLWKDECIADQFDMNLKSKLQIIHEFESILNETIREKDLIPDQLVDSITRKYGIEPKRDFTNSRLNEILNEVRGLKELVKSHLREETP</sequence>
<dbReference type="Proteomes" id="UP000553059">
    <property type="component" value="Unassembled WGS sequence"/>
</dbReference>